<dbReference type="EMBL" id="JH598398">
    <property type="status" value="NOT_ANNOTATED_CDS"/>
    <property type="molecule type" value="Genomic_DNA"/>
</dbReference>
<evidence type="ECO:0000259" key="2">
    <source>
        <dbReference type="Pfam" id="PF07727"/>
    </source>
</evidence>
<keyword evidence="1" id="KW-0732">Signal</keyword>
<dbReference type="AlphaFoldDB" id="M4BLX3"/>
<reference evidence="5" key="1">
    <citation type="journal article" date="2010" name="Science">
        <title>Signatures of adaptation to obligate biotrophy in the Hyaloperonospora arabidopsidis genome.</title>
        <authorList>
            <person name="Baxter L."/>
            <person name="Tripathy S."/>
            <person name="Ishaque N."/>
            <person name="Boot N."/>
            <person name="Cabral A."/>
            <person name="Kemen E."/>
            <person name="Thines M."/>
            <person name="Ah-Fong A."/>
            <person name="Anderson R."/>
            <person name="Badejoko W."/>
            <person name="Bittner-Eddy P."/>
            <person name="Boore J.L."/>
            <person name="Chibucos M.C."/>
            <person name="Coates M."/>
            <person name="Dehal P."/>
            <person name="Delehaunty K."/>
            <person name="Dong S."/>
            <person name="Downton P."/>
            <person name="Dumas B."/>
            <person name="Fabro G."/>
            <person name="Fronick C."/>
            <person name="Fuerstenberg S.I."/>
            <person name="Fulton L."/>
            <person name="Gaulin E."/>
            <person name="Govers F."/>
            <person name="Hughes L."/>
            <person name="Humphray S."/>
            <person name="Jiang R.H."/>
            <person name="Judelson H."/>
            <person name="Kamoun S."/>
            <person name="Kyung K."/>
            <person name="Meijer H."/>
            <person name="Minx P."/>
            <person name="Morris P."/>
            <person name="Nelson J."/>
            <person name="Phuntumart V."/>
            <person name="Qutob D."/>
            <person name="Rehmany A."/>
            <person name="Rougon-Cardoso A."/>
            <person name="Ryden P."/>
            <person name="Torto-Alalibo T."/>
            <person name="Studholme D."/>
            <person name="Wang Y."/>
            <person name="Win J."/>
            <person name="Wood J."/>
            <person name="Clifton S.W."/>
            <person name="Rogers J."/>
            <person name="Van den Ackerveken G."/>
            <person name="Jones J.D."/>
            <person name="McDowell J.M."/>
            <person name="Beynon J."/>
            <person name="Tyler B.M."/>
        </authorList>
    </citation>
    <scope>NUCLEOTIDE SEQUENCE [LARGE SCALE GENOMIC DNA]</scope>
    <source>
        <strain evidence="5">Emoy2</strain>
    </source>
</reference>
<dbReference type="VEuPathDB" id="FungiDB:HpaG807409"/>
<evidence type="ECO:0000313" key="5">
    <source>
        <dbReference type="Proteomes" id="UP000011713"/>
    </source>
</evidence>
<dbReference type="EnsemblProtists" id="HpaT807409">
    <property type="protein sequence ID" value="HpaP807409"/>
    <property type="gene ID" value="HpaG807409"/>
</dbReference>
<feature type="chain" id="PRO_5009704500" evidence="1">
    <location>
        <begin position="19"/>
        <end position="152"/>
    </location>
</feature>
<accession>M4BLX3</accession>
<evidence type="ECO:0000313" key="4">
    <source>
        <dbReference type="EnsemblProtists" id="HpaP807408"/>
    </source>
</evidence>
<evidence type="ECO:0000256" key="1">
    <source>
        <dbReference type="SAM" id="SignalP"/>
    </source>
</evidence>
<dbReference type="EMBL" id="AB922403">
    <property type="protein sequence ID" value="BAP68979.1"/>
    <property type="molecule type" value="mRNA"/>
</dbReference>
<reference evidence="3" key="2">
    <citation type="journal article" date="2014" name="PLoS Pathog.">
        <title>Expression profiling during arabidopsis/downy mildew interaction reveals a highly-expressed effector that attenuates responses to salicylic acid.</title>
        <authorList>
            <person name="Asai S."/>
            <person name="Rallapalli G."/>
            <person name="Piquerez S.J.M."/>
            <person name="Caillaud M.C."/>
            <person name="Furzer O.J."/>
            <person name="Ishaque N."/>
            <person name="Wirthmueller L."/>
            <person name="Fabro G."/>
            <person name="Shirasu K."/>
            <person name="Jones J.D.G."/>
        </authorList>
    </citation>
    <scope>NUCLEOTIDE SEQUENCE</scope>
    <source>
        <strain evidence="3">Emoy2</strain>
    </source>
</reference>
<dbReference type="InParanoid" id="M4BLX3"/>
<organism evidence="4 5">
    <name type="scientific">Hyaloperonospora arabidopsidis (strain Emoy2)</name>
    <name type="common">Downy mildew agent</name>
    <name type="synonym">Peronospora arabidopsidis</name>
    <dbReference type="NCBI Taxonomy" id="559515"/>
    <lineage>
        <taxon>Eukaryota</taxon>
        <taxon>Sar</taxon>
        <taxon>Stramenopiles</taxon>
        <taxon>Oomycota</taxon>
        <taxon>Peronosporomycetes</taxon>
        <taxon>Peronosporales</taxon>
        <taxon>Peronosporaceae</taxon>
        <taxon>Hyaloperonospora</taxon>
    </lineage>
</organism>
<dbReference type="eggNOG" id="ENOG502SVZX">
    <property type="taxonomic scope" value="Eukaryota"/>
</dbReference>
<dbReference type="InterPro" id="IPR013103">
    <property type="entry name" value="RVT_2"/>
</dbReference>
<dbReference type="Proteomes" id="UP000011713">
    <property type="component" value="Unassembled WGS sequence"/>
</dbReference>
<keyword evidence="5" id="KW-1185">Reference proteome</keyword>
<gene>
    <name evidence="3" type="primary">HaRxLL93c</name>
</gene>
<dbReference type="EnsemblProtists" id="HpaT807408">
    <property type="protein sequence ID" value="HpaP807408"/>
    <property type="gene ID" value="HpaG807408"/>
</dbReference>
<name>M4BLX3_HYAAE</name>
<feature type="domain" description="Reverse transcriptase Ty1/copia-type" evidence="2">
    <location>
        <begin position="3"/>
        <end position="109"/>
    </location>
</feature>
<proteinExistence type="evidence at transcript level"/>
<reference evidence="4" key="3">
    <citation type="submission" date="2015-06" db="UniProtKB">
        <authorList>
            <consortium name="EnsemblProtists"/>
        </authorList>
    </citation>
    <scope>IDENTIFICATION</scope>
    <source>
        <strain evidence="4">Emoy2</strain>
    </source>
</reference>
<dbReference type="STRING" id="559515.M4BLX3"/>
<dbReference type="HOGENOM" id="CLU_001650_10_2_1"/>
<dbReference type="OMA" id="GMRIEYG"/>
<protein>
    <submittedName>
        <fullName evidence="3">RxLR effector candidate protein</fullName>
    </submittedName>
</protein>
<dbReference type="Pfam" id="PF07727">
    <property type="entry name" value="RVT_2"/>
    <property type="match status" value="1"/>
</dbReference>
<feature type="signal peptide" evidence="1">
    <location>
        <begin position="1"/>
        <end position="18"/>
    </location>
</feature>
<sequence>MGTVKVILALAVTWGVPAKHGNIPNDYVKAKMEEHLDIFLSVPIGMEIGEENLRSFRVQSPKNIVLRLQKSTYGFKQVGGLWSQLLHPELIDAGFIQCIKDMCAYFKRKISDLVVNLGYARKFLGMRIEYGKGFGSNWTTKKQLTTYCVTLD</sequence>
<evidence type="ECO:0000313" key="3">
    <source>
        <dbReference type="EMBL" id="BAP68979.1"/>
    </source>
</evidence>